<evidence type="ECO:0000313" key="1">
    <source>
        <dbReference type="EMBL" id="MDX2965184.1"/>
    </source>
</evidence>
<dbReference type="GeneID" id="69805659"/>
<organism evidence="1 4">
    <name type="scientific">Streptomyces acidiscabies</name>
    <dbReference type="NCBI Taxonomy" id="42234"/>
    <lineage>
        <taxon>Bacteria</taxon>
        <taxon>Bacillati</taxon>
        <taxon>Actinomycetota</taxon>
        <taxon>Actinomycetes</taxon>
        <taxon>Kitasatosporales</taxon>
        <taxon>Streptomycetaceae</taxon>
        <taxon>Streptomyces</taxon>
    </lineage>
</organism>
<evidence type="ECO:0000313" key="2">
    <source>
        <dbReference type="EMBL" id="MDX3023586.1"/>
    </source>
</evidence>
<sequence length="172" mass="18781">MDHHPYSPSWLASWRDDITHTVDTLLPAFEETYGYPPGRNEIRPATGEDLRAAREYAQEPLVFGELRMFYESFAEVSLPDIGNGFFIHPAHAVLAQLATEGPVFASGADDPHGMVIASNGGGALYVADRGGAIHRPTLQGEFVEVAGSFPKFLDQVRRHVVRFAESGSVNGL</sequence>
<name>A0AAP6BI70_9ACTN</name>
<evidence type="ECO:0000313" key="4">
    <source>
        <dbReference type="Proteomes" id="UP001282288"/>
    </source>
</evidence>
<comment type="caution">
    <text evidence="1">The sequence shown here is derived from an EMBL/GenBank/DDBJ whole genome shotgun (WGS) entry which is preliminary data.</text>
</comment>
<evidence type="ECO:0000313" key="3">
    <source>
        <dbReference type="Proteomes" id="UP001272987"/>
    </source>
</evidence>
<dbReference type="RefSeq" id="WP_040835568.1">
    <property type="nucleotide sequence ID" value="NZ_BCML01000076.1"/>
</dbReference>
<reference evidence="1 3" key="1">
    <citation type="journal article" date="2023" name="Microb. Genom.">
        <title>Mesoterricola silvestris gen. nov., sp. nov., Mesoterricola sediminis sp. nov., Geothrix oryzae sp. nov., Geothrix edaphica sp. nov., Geothrix rubra sp. nov., and Geothrix limicola sp. nov., six novel members of Acidobacteriota isolated from soils.</title>
        <authorList>
            <person name="Weisberg A.J."/>
            <person name="Pearce E."/>
            <person name="Kramer C.G."/>
            <person name="Chang J.H."/>
            <person name="Clarke C.R."/>
        </authorList>
    </citation>
    <scope>NUCLEOTIDE SEQUENCE</scope>
    <source>
        <strain evidence="2 3">NB05-1H</strain>
        <strain evidence="1">NRRL_B-16521</strain>
    </source>
</reference>
<accession>A0AAP6BI70</accession>
<dbReference type="EMBL" id="JARAWC010000038">
    <property type="protein sequence ID" value="MDX2965184.1"/>
    <property type="molecule type" value="Genomic_DNA"/>
</dbReference>
<proteinExistence type="predicted"/>
<dbReference type="Proteomes" id="UP001272987">
    <property type="component" value="Unassembled WGS sequence"/>
</dbReference>
<dbReference type="Proteomes" id="UP001282288">
    <property type="component" value="Unassembled WGS sequence"/>
</dbReference>
<gene>
    <name evidence="1" type="ORF">PV399_36490</name>
    <name evidence="2" type="ORF">PV666_37790</name>
</gene>
<protein>
    <submittedName>
        <fullName evidence="1">Uncharacterized protein</fullName>
    </submittedName>
</protein>
<dbReference type="AlphaFoldDB" id="A0AAP6BI70"/>
<dbReference type="EMBL" id="JARAWP010000028">
    <property type="protein sequence ID" value="MDX3023586.1"/>
    <property type="molecule type" value="Genomic_DNA"/>
</dbReference>
<keyword evidence="3" id="KW-1185">Reference proteome</keyword>